<gene>
    <name evidence="15" type="primary">Bdh2_0</name>
    <name evidence="15" type="ORF">GWK47_015386</name>
</gene>
<dbReference type="PRINTS" id="PR00080">
    <property type="entry name" value="SDRFAMILY"/>
</dbReference>
<dbReference type="InterPro" id="IPR020904">
    <property type="entry name" value="Sc_DH/Rdtase_CS"/>
</dbReference>
<evidence type="ECO:0000256" key="12">
    <source>
        <dbReference type="ARBA" id="ARBA00043083"/>
    </source>
</evidence>
<dbReference type="AlphaFoldDB" id="A0A8J5CKM3"/>
<keyword evidence="3" id="KW-0560">Oxidoreductase</keyword>
<comment type="caution">
    <text evidence="15">The sequence shown here is derived from an EMBL/GenBank/DDBJ whole genome shotgun (WGS) entry which is preliminary data.</text>
</comment>
<comment type="pathway">
    <text evidence="5">Amino-acid metabolism.</text>
</comment>
<evidence type="ECO:0000256" key="4">
    <source>
        <dbReference type="ARBA" id="ARBA00023027"/>
    </source>
</evidence>
<proteinExistence type="inferred from homology"/>
<evidence type="ECO:0000256" key="7">
    <source>
        <dbReference type="ARBA" id="ARBA00038959"/>
    </source>
</evidence>
<protein>
    <recommendedName>
        <fullName evidence="8">Dehydrogenase/reductase SDR family member 6</fullName>
        <ecNumber evidence="6">1.1.1.104</ecNumber>
        <ecNumber evidence="7">1.1.1.30</ecNumber>
    </recommendedName>
    <alternativeName>
        <fullName evidence="12">(R)-beta-hydroxybutyrate dehydrogenase</fullName>
    </alternativeName>
    <alternativeName>
        <fullName evidence="10">3-hydroxybutyrate dehydrogenase type 2</fullName>
    </alternativeName>
    <alternativeName>
        <fullName evidence="13">4-oxo-L-proline reductase</fullName>
    </alternativeName>
    <alternativeName>
        <fullName evidence="11">Oxidoreductase UCPA</fullName>
    </alternativeName>
    <alternativeName>
        <fullName evidence="9">Short chain dehydrogenase/reductase family 15C member 1</fullName>
    </alternativeName>
</protein>
<evidence type="ECO:0000256" key="5">
    <source>
        <dbReference type="ARBA" id="ARBA00034698"/>
    </source>
</evidence>
<dbReference type="PANTHER" id="PTHR43477:SF4">
    <property type="entry name" value="DEHYDROGENASE_REDUCTASE SDR FAMILY MEMBER 6"/>
    <property type="match status" value="1"/>
</dbReference>
<dbReference type="PRINTS" id="PR00081">
    <property type="entry name" value="GDHRDH"/>
</dbReference>
<evidence type="ECO:0000313" key="15">
    <source>
        <dbReference type="EMBL" id="KAG0713794.1"/>
    </source>
</evidence>
<keyword evidence="16" id="KW-1185">Reference proteome</keyword>
<evidence type="ECO:0000256" key="2">
    <source>
        <dbReference type="ARBA" id="ARBA00006484"/>
    </source>
</evidence>
<dbReference type="EC" id="1.1.1.104" evidence="6"/>
<comment type="catalytic activity">
    <reaction evidence="14">
        <text>(R)-3-hydroxybutanoate + NAD(+) = acetoacetate + NADH + H(+)</text>
        <dbReference type="Rhea" id="RHEA:20521"/>
        <dbReference type="ChEBI" id="CHEBI:10983"/>
        <dbReference type="ChEBI" id="CHEBI:13705"/>
        <dbReference type="ChEBI" id="CHEBI:15378"/>
        <dbReference type="ChEBI" id="CHEBI:57540"/>
        <dbReference type="ChEBI" id="CHEBI:57945"/>
        <dbReference type="EC" id="1.1.1.30"/>
    </reaction>
</comment>
<evidence type="ECO:0000256" key="8">
    <source>
        <dbReference type="ARBA" id="ARBA00039194"/>
    </source>
</evidence>
<dbReference type="EC" id="1.1.1.30" evidence="7"/>
<name>A0A8J5CKM3_CHIOP</name>
<dbReference type="PROSITE" id="PS00061">
    <property type="entry name" value="ADH_SHORT"/>
    <property type="match status" value="1"/>
</dbReference>
<accession>A0A8J5CKM3</accession>
<evidence type="ECO:0000313" key="16">
    <source>
        <dbReference type="Proteomes" id="UP000770661"/>
    </source>
</evidence>
<dbReference type="FunFam" id="3.40.50.720:FF:000084">
    <property type="entry name" value="Short-chain dehydrogenase reductase"/>
    <property type="match status" value="1"/>
</dbReference>
<dbReference type="Gene3D" id="3.40.50.720">
    <property type="entry name" value="NAD(P)-binding Rossmann-like Domain"/>
    <property type="match status" value="1"/>
</dbReference>
<dbReference type="GO" id="GO:0016617">
    <property type="term" value="F:4-oxoproline reductase activity"/>
    <property type="evidence" value="ECO:0007669"/>
    <property type="project" value="UniProtKB-EC"/>
</dbReference>
<dbReference type="InterPro" id="IPR051122">
    <property type="entry name" value="SDR_DHRS6-like"/>
</dbReference>
<evidence type="ECO:0000256" key="14">
    <source>
        <dbReference type="ARBA" id="ARBA00049550"/>
    </source>
</evidence>
<reference evidence="15" key="1">
    <citation type="submission" date="2020-07" db="EMBL/GenBank/DDBJ databases">
        <title>The High-quality genome of the commercially important snow crab, Chionoecetes opilio.</title>
        <authorList>
            <person name="Jeong J.-H."/>
            <person name="Ryu S."/>
        </authorList>
    </citation>
    <scope>NUCLEOTIDE SEQUENCE</scope>
    <source>
        <strain evidence="15">MADBK_172401_WGS</strain>
        <tissue evidence="15">Digestive gland</tissue>
    </source>
</reference>
<dbReference type="Proteomes" id="UP000770661">
    <property type="component" value="Unassembled WGS sequence"/>
</dbReference>
<evidence type="ECO:0000256" key="10">
    <source>
        <dbReference type="ARBA" id="ARBA00042309"/>
    </source>
</evidence>
<comment type="similarity">
    <text evidence="2">Belongs to the short-chain dehydrogenases/reductases (SDR) family.</text>
</comment>
<evidence type="ECO:0000256" key="9">
    <source>
        <dbReference type="ARBA" id="ARBA00041727"/>
    </source>
</evidence>
<comment type="pathway">
    <text evidence="1">Siderophore biosynthesis.</text>
</comment>
<evidence type="ECO:0000256" key="1">
    <source>
        <dbReference type="ARBA" id="ARBA00004924"/>
    </source>
</evidence>
<dbReference type="InterPro" id="IPR002347">
    <property type="entry name" value="SDR_fam"/>
</dbReference>
<evidence type="ECO:0000256" key="11">
    <source>
        <dbReference type="ARBA" id="ARBA00042565"/>
    </source>
</evidence>
<dbReference type="EMBL" id="JACEEZ010021069">
    <property type="protein sequence ID" value="KAG0713794.1"/>
    <property type="molecule type" value="Genomic_DNA"/>
</dbReference>
<dbReference type="SUPFAM" id="SSF51735">
    <property type="entry name" value="NAD(P)-binding Rossmann-fold domains"/>
    <property type="match status" value="1"/>
</dbReference>
<dbReference type="PANTHER" id="PTHR43477">
    <property type="entry name" value="DIHYDROANTICAPSIN 7-DEHYDROGENASE"/>
    <property type="match status" value="1"/>
</dbReference>
<evidence type="ECO:0000256" key="3">
    <source>
        <dbReference type="ARBA" id="ARBA00023002"/>
    </source>
</evidence>
<dbReference type="GO" id="GO:0003858">
    <property type="term" value="F:3-hydroxybutyrate dehydrogenase activity"/>
    <property type="evidence" value="ECO:0007669"/>
    <property type="project" value="UniProtKB-EC"/>
</dbReference>
<evidence type="ECO:0000256" key="6">
    <source>
        <dbReference type="ARBA" id="ARBA00038956"/>
    </source>
</evidence>
<dbReference type="InterPro" id="IPR036291">
    <property type="entry name" value="NAD(P)-bd_dom_sf"/>
</dbReference>
<dbReference type="Pfam" id="PF13561">
    <property type="entry name" value="adh_short_C2"/>
    <property type="match status" value="1"/>
</dbReference>
<organism evidence="15 16">
    <name type="scientific">Chionoecetes opilio</name>
    <name type="common">Atlantic snow crab</name>
    <name type="synonym">Cancer opilio</name>
    <dbReference type="NCBI Taxonomy" id="41210"/>
    <lineage>
        <taxon>Eukaryota</taxon>
        <taxon>Metazoa</taxon>
        <taxon>Ecdysozoa</taxon>
        <taxon>Arthropoda</taxon>
        <taxon>Crustacea</taxon>
        <taxon>Multicrustacea</taxon>
        <taxon>Malacostraca</taxon>
        <taxon>Eumalacostraca</taxon>
        <taxon>Eucarida</taxon>
        <taxon>Decapoda</taxon>
        <taxon>Pleocyemata</taxon>
        <taxon>Brachyura</taxon>
        <taxon>Eubrachyura</taxon>
        <taxon>Majoidea</taxon>
        <taxon>Majidae</taxon>
        <taxon>Chionoecetes</taxon>
    </lineage>
</organism>
<keyword evidence="4" id="KW-0520">NAD</keyword>
<dbReference type="OrthoDB" id="1888931at2759"/>
<evidence type="ECO:0000256" key="13">
    <source>
        <dbReference type="ARBA" id="ARBA00043199"/>
    </source>
</evidence>
<sequence length="203" mass="21824">MGWRALVTGVERRVLDVRDAEGIKGLAGDHPDIDVLFNCAGIVHQGTLMETTDQEWDNSFDINVKSMFLFCKAFLPNMISRGGGSVINMSSVASSLRGIERRCAYGATKAAVIGLTKGVAMDHIRQGVRCNAVCPSPVASPSFASRAADSEDSDLELASFMENKRIGRLAKPEEVANLCVYLASDESSYHTGNAFVIDGGFTL</sequence>